<proteinExistence type="predicted"/>
<dbReference type="AlphaFoldDB" id="A0A2V5LG49"/>
<accession>A0A2V5LG49</accession>
<reference evidence="1 2" key="1">
    <citation type="submission" date="2018-05" db="EMBL/GenBank/DDBJ databases">
        <title>Genetic diversity of glacier-inhabiting Cryobacterium bacteria in China and description of Cryobacterium mengkeensis sp. nov. and Arthrobacter glacialis sp. nov.</title>
        <authorList>
            <person name="Liu Q."/>
            <person name="Xin Y.-H."/>
        </authorList>
    </citation>
    <scope>NUCLEOTIDE SEQUENCE [LARGE SCALE GENOMIC DNA]</scope>
    <source>
        <strain evidence="1 2">LI2</strain>
    </source>
</reference>
<gene>
    <name evidence="1" type="ORF">CVV68_18275</name>
</gene>
<evidence type="ECO:0000313" key="2">
    <source>
        <dbReference type="Proteomes" id="UP000247832"/>
    </source>
</evidence>
<comment type="caution">
    <text evidence="1">The sequence shown here is derived from an EMBL/GenBank/DDBJ whole genome shotgun (WGS) entry which is preliminary data.</text>
</comment>
<dbReference type="RefSeq" id="WP_110502440.1">
    <property type="nucleotide sequence ID" value="NZ_QJVD01000025.1"/>
</dbReference>
<keyword evidence="2" id="KW-1185">Reference proteome</keyword>
<evidence type="ECO:0008006" key="3">
    <source>
        <dbReference type="Google" id="ProtNLM"/>
    </source>
</evidence>
<organism evidence="1 2">
    <name type="scientific">Arthrobacter livingstonensis</name>
    <dbReference type="NCBI Taxonomy" id="670078"/>
    <lineage>
        <taxon>Bacteria</taxon>
        <taxon>Bacillati</taxon>
        <taxon>Actinomycetota</taxon>
        <taxon>Actinomycetes</taxon>
        <taxon>Micrococcales</taxon>
        <taxon>Micrococcaceae</taxon>
        <taxon>Arthrobacter</taxon>
    </lineage>
</organism>
<dbReference type="Proteomes" id="UP000247832">
    <property type="component" value="Unassembled WGS sequence"/>
</dbReference>
<protein>
    <recommendedName>
        <fullName evidence="3">TfoX N-terminal domain-containing protein</fullName>
    </recommendedName>
</protein>
<dbReference type="EMBL" id="QJVD01000025">
    <property type="protein sequence ID" value="PYI65380.1"/>
    <property type="molecule type" value="Genomic_DNA"/>
</dbReference>
<sequence length="111" mass="11080">MEKLVPSPAAVAAFGDLAADVANAGVTVGKMFGSTSLMVAGKAIGALYGDAVAFKLGRDSAGHAAALALPGAALFDPSGMNRPFKDWVVVPLAAAELWPSLVEAALALTGR</sequence>
<evidence type="ECO:0000313" key="1">
    <source>
        <dbReference type="EMBL" id="PYI65380.1"/>
    </source>
</evidence>
<name>A0A2V5LG49_9MICC</name>
<dbReference type="OrthoDB" id="4558596at2"/>